<evidence type="ECO:0000313" key="1">
    <source>
        <dbReference type="EMBL" id="BFO22399.1"/>
    </source>
</evidence>
<dbReference type="EMBL" id="AP035768">
    <property type="protein sequence ID" value="BFO22399.1"/>
    <property type="molecule type" value="Genomic_DNA"/>
</dbReference>
<accession>A0AAT9HZL4</accession>
<proteinExistence type="predicted"/>
<name>A0AAT9HZL4_9ACTN</name>
<reference evidence="1" key="1">
    <citation type="submission" date="2024-06" db="EMBL/GenBank/DDBJ databases">
        <authorList>
            <consortium name="consrtm"/>
            <person name="Uemura M."/>
            <person name="Terahara T."/>
        </authorList>
    </citation>
    <scope>NUCLEOTIDE SEQUENCE</scope>
    <source>
        <strain evidence="1">KM77-8</strain>
    </source>
</reference>
<protein>
    <submittedName>
        <fullName evidence="1">Uncharacterized protein</fullName>
    </submittedName>
</protein>
<sequence>MRRVKIWTPLVLLLVIVFGVVQNFRPLPTPTLVLTAEDTFTFEGGKVDIPWPEKGQAALDVDGIGTFGSSGGEKPCRSPVSPRS</sequence>
<reference evidence="1" key="2">
    <citation type="submission" date="2024-07" db="EMBL/GenBank/DDBJ databases">
        <title>Streptomyces haneummycinica sp. nov., a new antibiotic-producing actinobacterium isolated from marine sediment.</title>
        <authorList>
            <person name="Uemura M."/>
            <person name="Hamada M."/>
            <person name="Hirano S."/>
            <person name="Kobayashi K."/>
            <person name="Ohshiro T."/>
            <person name="Kobayashi T."/>
            <person name="Terahara T."/>
        </authorList>
    </citation>
    <scope>NUCLEOTIDE SEQUENCE</scope>
    <source>
        <strain evidence="1">KM77-8</strain>
    </source>
</reference>
<gene>
    <name evidence="1" type="ORF">SHKM778_87870</name>
</gene>
<dbReference type="AlphaFoldDB" id="A0AAT9HZL4"/>
<organism evidence="1">
    <name type="scientific">Streptomyces haneummycinicus</name>
    <dbReference type="NCBI Taxonomy" id="3074435"/>
    <lineage>
        <taxon>Bacteria</taxon>
        <taxon>Bacillati</taxon>
        <taxon>Actinomycetota</taxon>
        <taxon>Actinomycetes</taxon>
        <taxon>Kitasatosporales</taxon>
        <taxon>Streptomycetaceae</taxon>
        <taxon>Streptomyces</taxon>
    </lineage>
</organism>